<protein>
    <recommendedName>
        <fullName evidence="2">26S proteasome non-ATPase regulatory subunit 3 N-terminal TPR repeats domain-containing protein</fullName>
    </recommendedName>
</protein>
<evidence type="ECO:0000313" key="4">
    <source>
        <dbReference type="Proteomes" id="UP000629468"/>
    </source>
</evidence>
<dbReference type="Proteomes" id="UP000629468">
    <property type="component" value="Unassembled WGS sequence"/>
</dbReference>
<dbReference type="InterPro" id="IPR057985">
    <property type="entry name" value="TPR_PSMD3_N"/>
</dbReference>
<dbReference type="EMBL" id="JABXXO010000014">
    <property type="protein sequence ID" value="KAF7761214.1"/>
    <property type="molecule type" value="Genomic_DNA"/>
</dbReference>
<feature type="domain" description="26S proteasome non-ATPase regulatory subunit 3 N-terminal TPR repeats" evidence="2">
    <location>
        <begin position="61"/>
        <end position="103"/>
    </location>
</feature>
<gene>
    <name evidence="3" type="ORF">Agabi119p4_10623</name>
</gene>
<accession>A0A8H7EWK3</accession>
<reference evidence="3 4" key="1">
    <citation type="journal article" name="Sci. Rep.">
        <title>Telomere-to-telomere assembled and centromere annotated genomes of the two main subspecies of the button mushroom Agaricus bisporus reveal especially polymorphic chromosome ends.</title>
        <authorList>
            <person name="Sonnenberg A.S.M."/>
            <person name="Sedaghat-Telgerd N."/>
            <person name="Lavrijssen B."/>
            <person name="Ohm R.A."/>
            <person name="Hendrickx P.M."/>
            <person name="Scholtmeijer K."/>
            <person name="Baars J.J.P."/>
            <person name="van Peer A."/>
        </authorList>
    </citation>
    <scope>NUCLEOTIDE SEQUENCE [LARGE SCALE GENOMIC DNA]</scope>
    <source>
        <strain evidence="3 4">H119_p4</strain>
    </source>
</reference>
<evidence type="ECO:0000259" key="2">
    <source>
        <dbReference type="Pfam" id="PF25573"/>
    </source>
</evidence>
<evidence type="ECO:0000256" key="1">
    <source>
        <dbReference type="SAM" id="MobiDB-lite"/>
    </source>
</evidence>
<dbReference type="AlphaFoldDB" id="A0A8H7EWK3"/>
<proteinExistence type="predicted"/>
<comment type="caution">
    <text evidence="3">The sequence shown here is derived from an EMBL/GenBank/DDBJ whole genome shotgun (WGS) entry which is preliminary data.</text>
</comment>
<evidence type="ECO:0000313" key="3">
    <source>
        <dbReference type="EMBL" id="KAF7761214.1"/>
    </source>
</evidence>
<feature type="region of interest" description="Disordered" evidence="1">
    <location>
        <begin position="1"/>
        <end position="34"/>
    </location>
</feature>
<sequence>MKVPRNQRVENFGSHFSNASAGERNPVKRSCGSIQKHRPVSTTLSIARVNSAASLTLHRFYSLHNATPLRHDCDFQAALINCLPRNYIRHSLFDQADKLISNHLPKQRQQSS</sequence>
<organism evidence="3 4">
    <name type="scientific">Agaricus bisporus var. burnettii</name>
    <dbReference type="NCBI Taxonomy" id="192524"/>
    <lineage>
        <taxon>Eukaryota</taxon>
        <taxon>Fungi</taxon>
        <taxon>Dikarya</taxon>
        <taxon>Basidiomycota</taxon>
        <taxon>Agaricomycotina</taxon>
        <taxon>Agaricomycetes</taxon>
        <taxon>Agaricomycetidae</taxon>
        <taxon>Agaricales</taxon>
        <taxon>Agaricineae</taxon>
        <taxon>Agaricaceae</taxon>
        <taxon>Agaricus</taxon>
    </lineage>
</organism>
<dbReference type="Pfam" id="PF25573">
    <property type="entry name" value="TPR_PSMD3_N"/>
    <property type="match status" value="1"/>
</dbReference>
<name>A0A8H7EWK3_AGABI</name>